<keyword evidence="2" id="KW-1185">Reference proteome</keyword>
<evidence type="ECO:0000313" key="2">
    <source>
        <dbReference type="Proteomes" id="UP000265520"/>
    </source>
</evidence>
<accession>A0A392NJ23</accession>
<sequence length="88" mass="9914">GLYEEMYRHGYHFEGLALSVSGTGLSKNRLALSGEVYRHDNHFEGLVFYHPKARSQFAHVFPLSSPIIPFPLPKSIPVTRKGTLNFAL</sequence>
<feature type="non-terminal residue" evidence="1">
    <location>
        <position position="1"/>
    </location>
</feature>
<protein>
    <submittedName>
        <fullName evidence="1">Uncharacterized protein</fullName>
    </submittedName>
</protein>
<organism evidence="1 2">
    <name type="scientific">Trifolium medium</name>
    <dbReference type="NCBI Taxonomy" id="97028"/>
    <lineage>
        <taxon>Eukaryota</taxon>
        <taxon>Viridiplantae</taxon>
        <taxon>Streptophyta</taxon>
        <taxon>Embryophyta</taxon>
        <taxon>Tracheophyta</taxon>
        <taxon>Spermatophyta</taxon>
        <taxon>Magnoliopsida</taxon>
        <taxon>eudicotyledons</taxon>
        <taxon>Gunneridae</taxon>
        <taxon>Pentapetalae</taxon>
        <taxon>rosids</taxon>
        <taxon>fabids</taxon>
        <taxon>Fabales</taxon>
        <taxon>Fabaceae</taxon>
        <taxon>Papilionoideae</taxon>
        <taxon>50 kb inversion clade</taxon>
        <taxon>NPAAA clade</taxon>
        <taxon>Hologalegina</taxon>
        <taxon>IRL clade</taxon>
        <taxon>Trifolieae</taxon>
        <taxon>Trifolium</taxon>
    </lineage>
</organism>
<evidence type="ECO:0000313" key="1">
    <source>
        <dbReference type="EMBL" id="MCH99105.1"/>
    </source>
</evidence>
<name>A0A392NJ23_9FABA</name>
<dbReference type="Proteomes" id="UP000265520">
    <property type="component" value="Unassembled WGS sequence"/>
</dbReference>
<reference evidence="1 2" key="1">
    <citation type="journal article" date="2018" name="Front. Plant Sci.">
        <title>Red Clover (Trifolium pratense) and Zigzag Clover (T. medium) - A Picture of Genomic Similarities and Differences.</title>
        <authorList>
            <person name="Dluhosova J."/>
            <person name="Istvanek J."/>
            <person name="Nedelnik J."/>
            <person name="Repkova J."/>
        </authorList>
    </citation>
    <scope>NUCLEOTIDE SEQUENCE [LARGE SCALE GENOMIC DNA]</scope>
    <source>
        <strain evidence="2">cv. 10/8</strain>
        <tissue evidence="1">Leaf</tissue>
    </source>
</reference>
<dbReference type="EMBL" id="LXQA010039386">
    <property type="protein sequence ID" value="MCH99105.1"/>
    <property type="molecule type" value="Genomic_DNA"/>
</dbReference>
<comment type="caution">
    <text evidence="1">The sequence shown here is derived from an EMBL/GenBank/DDBJ whole genome shotgun (WGS) entry which is preliminary data.</text>
</comment>
<dbReference type="AlphaFoldDB" id="A0A392NJ23"/>
<proteinExistence type="predicted"/>